<protein>
    <submittedName>
        <fullName evidence="1">Minor capsid protein</fullName>
    </submittedName>
</protein>
<evidence type="ECO:0000313" key="1">
    <source>
        <dbReference type="EMBL" id="MBC2004642.1"/>
    </source>
</evidence>
<name>A0A842D1B1_9LIST</name>
<dbReference type="InterPro" id="IPR019612">
    <property type="entry name" value="Minor_capsid_put"/>
</dbReference>
<dbReference type="RefSeq" id="WP_185533651.1">
    <property type="nucleotide sequence ID" value="NZ_JAARWW010000005.1"/>
</dbReference>
<proteinExistence type="predicted"/>
<dbReference type="AlphaFoldDB" id="A0A842D1B1"/>
<dbReference type="Proteomes" id="UP000546806">
    <property type="component" value="Unassembled WGS sequence"/>
</dbReference>
<evidence type="ECO:0000313" key="2">
    <source>
        <dbReference type="Proteomes" id="UP000546806"/>
    </source>
</evidence>
<organism evidence="1 2">
    <name type="scientific">Listeria booriae</name>
    <dbReference type="NCBI Taxonomy" id="1552123"/>
    <lineage>
        <taxon>Bacteria</taxon>
        <taxon>Bacillati</taxon>
        <taxon>Bacillota</taxon>
        <taxon>Bacilli</taxon>
        <taxon>Bacillales</taxon>
        <taxon>Listeriaceae</taxon>
        <taxon>Listeria</taxon>
    </lineage>
</organism>
<gene>
    <name evidence="1" type="ORF">HCA78_12730</name>
</gene>
<reference evidence="1 2" key="1">
    <citation type="submission" date="2020-03" db="EMBL/GenBank/DDBJ databases">
        <title>Soil Listeria distribution.</title>
        <authorList>
            <person name="Liao J."/>
            <person name="Wiedmann M."/>
        </authorList>
    </citation>
    <scope>NUCLEOTIDE SEQUENCE [LARGE SCALE GENOMIC DNA]</scope>
    <source>
        <strain evidence="1 2">FSL L7-0435</strain>
    </source>
</reference>
<sequence>MKLQKKPSKTPPLPSSWLIHSVIYEGYTGDKDSWGNPAYEPGKIIAHVRVDLNTVFSRDSTQKQVVADGIIFIDSTNSEGTPDKFVEESRITFDGKEYTLKKVIPCYKVESNEIRHWELEVI</sequence>
<comment type="caution">
    <text evidence="1">The sequence shown here is derived from an EMBL/GenBank/DDBJ whole genome shotgun (WGS) entry which is preliminary data.</text>
</comment>
<dbReference type="Pfam" id="PF10665">
    <property type="entry name" value="Minor_capsid_1"/>
    <property type="match status" value="1"/>
</dbReference>
<dbReference type="EMBL" id="JAARWW010000005">
    <property type="protein sequence ID" value="MBC2004642.1"/>
    <property type="molecule type" value="Genomic_DNA"/>
</dbReference>
<accession>A0A842D1B1</accession>